<dbReference type="Proteomes" id="UP000648077">
    <property type="component" value="Unassembled WGS sequence"/>
</dbReference>
<dbReference type="CDD" id="cd00739">
    <property type="entry name" value="DHPS"/>
    <property type="match status" value="1"/>
</dbReference>
<evidence type="ECO:0000256" key="12">
    <source>
        <dbReference type="RuleBase" id="RU361205"/>
    </source>
</evidence>
<dbReference type="PANTHER" id="PTHR20941:SF1">
    <property type="entry name" value="FOLIC ACID SYNTHESIS PROTEIN FOL1"/>
    <property type="match status" value="1"/>
</dbReference>
<dbReference type="GO" id="GO:0046654">
    <property type="term" value="P:tetrahydrofolate biosynthetic process"/>
    <property type="evidence" value="ECO:0007669"/>
    <property type="project" value="TreeGrafter"/>
</dbReference>
<dbReference type="PROSITE" id="PS00792">
    <property type="entry name" value="DHPS_1"/>
    <property type="match status" value="1"/>
</dbReference>
<evidence type="ECO:0000256" key="5">
    <source>
        <dbReference type="ARBA" id="ARBA00012458"/>
    </source>
</evidence>
<gene>
    <name evidence="14" type="primary">folP</name>
    <name evidence="14" type="ORF">H3963_10980</name>
</gene>
<dbReference type="AlphaFoldDB" id="A0A8G7QNA0"/>
<comment type="catalytic activity">
    <reaction evidence="1">
        <text>(7,8-dihydropterin-6-yl)methyl diphosphate + 4-aminobenzoate = 7,8-dihydropteroate + diphosphate</text>
        <dbReference type="Rhea" id="RHEA:19949"/>
        <dbReference type="ChEBI" id="CHEBI:17836"/>
        <dbReference type="ChEBI" id="CHEBI:17839"/>
        <dbReference type="ChEBI" id="CHEBI:33019"/>
        <dbReference type="ChEBI" id="CHEBI:72950"/>
        <dbReference type="EC" id="2.5.1.15"/>
    </reaction>
</comment>
<dbReference type="GO" id="GO:0005829">
    <property type="term" value="C:cytosol"/>
    <property type="evidence" value="ECO:0007669"/>
    <property type="project" value="TreeGrafter"/>
</dbReference>
<dbReference type="InterPro" id="IPR011005">
    <property type="entry name" value="Dihydropteroate_synth-like_sf"/>
</dbReference>
<evidence type="ECO:0000256" key="10">
    <source>
        <dbReference type="ARBA" id="ARBA00022909"/>
    </source>
</evidence>
<evidence type="ECO:0000259" key="13">
    <source>
        <dbReference type="PROSITE" id="PS50972"/>
    </source>
</evidence>
<evidence type="ECO:0000313" key="15">
    <source>
        <dbReference type="Proteomes" id="UP000648077"/>
    </source>
</evidence>
<evidence type="ECO:0000256" key="7">
    <source>
        <dbReference type="ARBA" id="ARBA00022679"/>
    </source>
</evidence>
<name>A0A8G7QNA0_STAEP</name>
<dbReference type="InterPro" id="IPR006390">
    <property type="entry name" value="DHP_synth_dom"/>
</dbReference>
<comment type="pathway">
    <text evidence="3 12">Cofactor biosynthesis; tetrahydrofolate biosynthesis; 7,8-dihydrofolate from 2-amino-4-hydroxy-6-hydroxymethyl-7,8-dihydropteridine diphosphate and 4-aminobenzoate: step 1/2.</text>
</comment>
<dbReference type="PROSITE" id="PS50972">
    <property type="entry name" value="PTERIN_BINDING"/>
    <property type="match status" value="1"/>
</dbReference>
<dbReference type="GO" id="GO:0004156">
    <property type="term" value="F:dihydropteroate synthase activity"/>
    <property type="evidence" value="ECO:0007669"/>
    <property type="project" value="UniProtKB-EC"/>
</dbReference>
<dbReference type="SUPFAM" id="SSF51717">
    <property type="entry name" value="Dihydropteroate synthetase-like"/>
    <property type="match status" value="1"/>
</dbReference>
<comment type="function">
    <text evidence="12">Catalyzes the condensation of para-aminobenzoate (pABA) with 6-hydroxymethyl-7,8-dihydropterin diphosphate (DHPt-PP) to form 7,8-dihydropteroate (H2Pte), the immediate precursor of folate derivatives.</text>
</comment>
<dbReference type="InterPro" id="IPR045031">
    <property type="entry name" value="DHP_synth-like"/>
</dbReference>
<proteinExistence type="inferred from homology"/>
<dbReference type="RefSeq" id="WP_002485994.1">
    <property type="nucleotide sequence ID" value="NZ_CAXOPD010000017.1"/>
</dbReference>
<evidence type="ECO:0000256" key="11">
    <source>
        <dbReference type="ARBA" id="ARBA00030193"/>
    </source>
</evidence>
<evidence type="ECO:0000313" key="14">
    <source>
        <dbReference type="EMBL" id="MBF2230942.1"/>
    </source>
</evidence>
<dbReference type="InterPro" id="IPR000489">
    <property type="entry name" value="Pterin-binding_dom"/>
</dbReference>
<dbReference type="Pfam" id="PF00809">
    <property type="entry name" value="Pterin_bind"/>
    <property type="match status" value="1"/>
</dbReference>
<comment type="cofactor">
    <cofactor evidence="2 12">
        <name>Mg(2+)</name>
        <dbReference type="ChEBI" id="CHEBI:18420"/>
    </cofactor>
</comment>
<evidence type="ECO:0000256" key="3">
    <source>
        <dbReference type="ARBA" id="ARBA00004763"/>
    </source>
</evidence>
<dbReference type="Gene3D" id="3.20.20.20">
    <property type="entry name" value="Dihydropteroate synthase-like"/>
    <property type="match status" value="1"/>
</dbReference>
<evidence type="ECO:0000256" key="2">
    <source>
        <dbReference type="ARBA" id="ARBA00001946"/>
    </source>
</evidence>
<dbReference type="GO" id="GO:0046872">
    <property type="term" value="F:metal ion binding"/>
    <property type="evidence" value="ECO:0007669"/>
    <property type="project" value="UniProtKB-KW"/>
</dbReference>
<evidence type="ECO:0000256" key="4">
    <source>
        <dbReference type="ARBA" id="ARBA00009503"/>
    </source>
</evidence>
<reference evidence="14" key="1">
    <citation type="submission" date="2020-08" db="EMBL/GenBank/DDBJ databases">
        <title>Changes in the skin microbiome associated with squamous cell carcinoma in transplant recipients.</title>
        <authorList>
            <person name="Zaugg J."/>
            <person name="Krueger A."/>
            <person name="Lachner N."/>
        </authorList>
    </citation>
    <scope>NUCLEOTIDE SEQUENCE</scope>
    <source>
        <strain evidence="14">R5988</strain>
    </source>
</reference>
<evidence type="ECO:0000256" key="1">
    <source>
        <dbReference type="ARBA" id="ARBA00000012"/>
    </source>
</evidence>
<dbReference type="PANTHER" id="PTHR20941">
    <property type="entry name" value="FOLATE SYNTHESIS PROTEINS"/>
    <property type="match status" value="1"/>
</dbReference>
<comment type="similarity">
    <text evidence="4 12">Belongs to the DHPS family.</text>
</comment>
<keyword evidence="7 12" id="KW-0808">Transferase</keyword>
<comment type="caution">
    <text evidence="14">The sequence shown here is derived from an EMBL/GenBank/DDBJ whole genome shotgun (WGS) entry which is preliminary data.</text>
</comment>
<keyword evidence="8 12" id="KW-0479">Metal-binding</keyword>
<keyword evidence="10 12" id="KW-0289">Folate biosynthesis</keyword>
<accession>A0A8G7QNA0</accession>
<evidence type="ECO:0000256" key="8">
    <source>
        <dbReference type="ARBA" id="ARBA00022723"/>
    </source>
</evidence>
<keyword evidence="9 12" id="KW-0460">Magnesium</keyword>
<dbReference type="GO" id="GO:0046656">
    <property type="term" value="P:folic acid biosynthetic process"/>
    <property type="evidence" value="ECO:0007669"/>
    <property type="project" value="UniProtKB-KW"/>
</dbReference>
<sequence>MIKTKIMGILNVTPDSFSDGGQYHSVDQAVKRAKEMIDEGVDIIDVGGVSTRPGHKEVSHKEVSLKEEMNRVLPVVESIVKYDVQISVDTFRSEVAEACLKLGVSMINDQWAGLFDSNMFNVVSQYGAEIVLVHNGDGHRDKPVVEEMLVSLLAQANKAELAGIPHNKIWLDPGIGFAKTREEENEVMARLDELVATEYPVLLATSRKRYIKEMMNQDSSPSDRDEATAATTAYGIMKGVRGVRVHNVLLNTRLAQSMDFLKENEYERHHLS</sequence>
<dbReference type="PROSITE" id="PS00793">
    <property type="entry name" value="DHPS_2"/>
    <property type="match status" value="1"/>
</dbReference>
<protein>
    <recommendedName>
        <fullName evidence="6 12">Dihydropteroate synthase</fullName>
        <shortName evidence="12">DHPS</shortName>
        <ecNumber evidence="5 12">2.5.1.15</ecNumber>
    </recommendedName>
    <alternativeName>
        <fullName evidence="11 12">Dihydropteroate pyrophosphorylase</fullName>
    </alternativeName>
</protein>
<dbReference type="EMBL" id="JACGQI010000022">
    <property type="protein sequence ID" value="MBF2230942.1"/>
    <property type="molecule type" value="Genomic_DNA"/>
</dbReference>
<dbReference type="NCBIfam" id="TIGR01496">
    <property type="entry name" value="DHPS"/>
    <property type="match status" value="1"/>
</dbReference>
<dbReference type="EC" id="2.5.1.15" evidence="5 12"/>
<evidence type="ECO:0000256" key="6">
    <source>
        <dbReference type="ARBA" id="ARBA00016919"/>
    </source>
</evidence>
<organism evidence="14 15">
    <name type="scientific">Staphylococcus epidermidis</name>
    <dbReference type="NCBI Taxonomy" id="1282"/>
    <lineage>
        <taxon>Bacteria</taxon>
        <taxon>Bacillati</taxon>
        <taxon>Bacillota</taxon>
        <taxon>Bacilli</taxon>
        <taxon>Bacillales</taxon>
        <taxon>Staphylococcaceae</taxon>
        <taxon>Staphylococcus</taxon>
    </lineage>
</organism>
<feature type="domain" description="Pterin-binding" evidence="13">
    <location>
        <begin position="4"/>
        <end position="256"/>
    </location>
</feature>
<evidence type="ECO:0000256" key="9">
    <source>
        <dbReference type="ARBA" id="ARBA00022842"/>
    </source>
</evidence>